<sequence>MVFRNVQLVKPEDRVANSQILQFISTNANIGNYMPVRAIQDMLGQEADVWNMHRPADWDFINNNYKAIVIGGAGLLARPFNHFWVACAEHCKLPIIVWGIGTCIIDGLAAQDTMCDVEAVNAVFKRALMVNVRDEVTAELYGAGIENEISITACPTIAYLRDFDVQAEAKTLTLSVHPELIDEQTHDRIQAVCEAAGYNVLLTKNVQSPEEGLEDIIRNYYCRSELVVSTRLHGAITAYGLGIPYLALPGDEKVREFQRLYGGGQLFDNTDALAELLAQTHVRQPLPNLSEIHAFGERARQALAAIN</sequence>
<evidence type="ECO:0000259" key="1">
    <source>
        <dbReference type="Pfam" id="PF04230"/>
    </source>
</evidence>
<evidence type="ECO:0000313" key="2">
    <source>
        <dbReference type="EMBL" id="CAB4608898.1"/>
    </source>
</evidence>
<feature type="domain" description="Polysaccharide pyruvyl transferase" evidence="1">
    <location>
        <begin position="29"/>
        <end position="248"/>
    </location>
</feature>
<organism evidence="2">
    <name type="scientific">freshwater metagenome</name>
    <dbReference type="NCBI Taxonomy" id="449393"/>
    <lineage>
        <taxon>unclassified sequences</taxon>
        <taxon>metagenomes</taxon>
        <taxon>ecological metagenomes</taxon>
    </lineage>
</organism>
<proteinExistence type="predicted"/>
<protein>
    <submittedName>
        <fullName evidence="2">Unannotated protein</fullName>
    </submittedName>
</protein>
<gene>
    <name evidence="2" type="ORF">UFOPK1855_00290</name>
</gene>
<accession>A0A6J6HJN6</accession>
<name>A0A6J6HJN6_9ZZZZ</name>
<dbReference type="Pfam" id="PF04230">
    <property type="entry name" value="PS_pyruv_trans"/>
    <property type="match status" value="1"/>
</dbReference>
<dbReference type="InterPro" id="IPR007345">
    <property type="entry name" value="Polysacch_pyruvyl_Trfase"/>
</dbReference>
<dbReference type="EMBL" id="CAEZUW010000029">
    <property type="protein sequence ID" value="CAB4608898.1"/>
    <property type="molecule type" value="Genomic_DNA"/>
</dbReference>
<reference evidence="2" key="1">
    <citation type="submission" date="2020-05" db="EMBL/GenBank/DDBJ databases">
        <authorList>
            <person name="Chiriac C."/>
            <person name="Salcher M."/>
            <person name="Ghai R."/>
            <person name="Kavagutti S V."/>
        </authorList>
    </citation>
    <scope>NUCLEOTIDE SEQUENCE</scope>
</reference>
<dbReference type="AlphaFoldDB" id="A0A6J6HJN6"/>